<organism evidence="1 2">
    <name type="scientific">Rattus norvegicus</name>
    <name type="common">Rat</name>
    <dbReference type="NCBI Taxonomy" id="10116"/>
    <lineage>
        <taxon>Eukaryota</taxon>
        <taxon>Metazoa</taxon>
        <taxon>Chordata</taxon>
        <taxon>Craniata</taxon>
        <taxon>Vertebrata</taxon>
        <taxon>Euteleostomi</taxon>
        <taxon>Mammalia</taxon>
        <taxon>Eutheria</taxon>
        <taxon>Euarchontoglires</taxon>
        <taxon>Glires</taxon>
        <taxon>Rodentia</taxon>
        <taxon>Myomorpha</taxon>
        <taxon>Muroidea</taxon>
        <taxon>Muridae</taxon>
        <taxon>Murinae</taxon>
        <taxon>Rattus</taxon>
    </lineage>
</organism>
<accession>A6HUE7</accession>
<name>A6HUE7_RAT</name>
<dbReference type="AlphaFoldDB" id="A6HUE7"/>
<gene>
    <name evidence="1" type="ORF">rCG_37074</name>
</gene>
<proteinExistence type="predicted"/>
<protein>
    <submittedName>
        <fullName evidence="1">RCG37074</fullName>
    </submittedName>
</protein>
<dbReference type="Proteomes" id="UP000234681">
    <property type="component" value="Chromosome 15"/>
</dbReference>
<evidence type="ECO:0000313" key="1">
    <source>
        <dbReference type="EMBL" id="EDM02510.1"/>
    </source>
</evidence>
<dbReference type="EMBL" id="CH473951">
    <property type="protein sequence ID" value="EDM02510.1"/>
    <property type="molecule type" value="Genomic_DNA"/>
</dbReference>
<reference evidence="1 2" key="1">
    <citation type="submission" date="2005-07" db="EMBL/GenBank/DDBJ databases">
        <authorList>
            <person name="Mural R.J."/>
            <person name="Li P.W."/>
            <person name="Adams M.D."/>
            <person name="Amanatides P.G."/>
            <person name="Baden-Tillson H."/>
            <person name="Barnstead M."/>
            <person name="Chin S.H."/>
            <person name="Dew I."/>
            <person name="Evans C.A."/>
            <person name="Ferriera S."/>
            <person name="Flanigan M."/>
            <person name="Fosler C."/>
            <person name="Glodek A."/>
            <person name="Gu Z."/>
            <person name="Holt R.A."/>
            <person name="Jennings D."/>
            <person name="Kraft C.L."/>
            <person name="Lu F."/>
            <person name="Nguyen T."/>
            <person name="Nusskern D.R."/>
            <person name="Pfannkoch C.M."/>
            <person name="Sitter C."/>
            <person name="Sutton G.G."/>
            <person name="Venter J.C."/>
            <person name="Wang Z."/>
            <person name="Woodage T."/>
            <person name="Zheng X.H."/>
            <person name="Zhong F."/>
        </authorList>
    </citation>
    <scope>NUCLEOTIDE SEQUENCE [LARGE SCALE GENOMIC DNA]</scope>
    <source>
        <strain>BN</strain>
        <strain evidence="2">Sprague-Dawley</strain>
    </source>
</reference>
<evidence type="ECO:0000313" key="2">
    <source>
        <dbReference type="Proteomes" id="UP000234681"/>
    </source>
</evidence>
<sequence>MLEEWAGDRSWGSSSKLRICLLDKSSYCLPSLTAKSRSGNFTNAPDTIA</sequence>